<sequence length="28" mass="3442">MTSVRLFRRKLNQNNGIVKRDNSDERYM</sequence>
<evidence type="ECO:0000313" key="1">
    <source>
        <dbReference type="EMBL" id="JAD35430.1"/>
    </source>
</evidence>
<dbReference type="EMBL" id="GBRH01262465">
    <property type="protein sequence ID" value="JAD35430.1"/>
    <property type="molecule type" value="Transcribed_RNA"/>
</dbReference>
<dbReference type="AlphaFoldDB" id="A0A0A8ZFA2"/>
<protein>
    <submittedName>
        <fullName evidence="1">Uncharacterized protein</fullName>
    </submittedName>
</protein>
<name>A0A0A8ZFA2_ARUDO</name>
<accession>A0A0A8ZFA2</accession>
<reference evidence="1" key="2">
    <citation type="journal article" date="2015" name="Data Brief">
        <title>Shoot transcriptome of the giant reed, Arundo donax.</title>
        <authorList>
            <person name="Barrero R.A."/>
            <person name="Guerrero F.D."/>
            <person name="Moolhuijzen P."/>
            <person name="Goolsby J.A."/>
            <person name="Tidwell J."/>
            <person name="Bellgard S.E."/>
            <person name="Bellgard M.I."/>
        </authorList>
    </citation>
    <scope>NUCLEOTIDE SEQUENCE</scope>
    <source>
        <tissue evidence="1">Shoot tissue taken approximately 20 cm above the soil surface</tissue>
    </source>
</reference>
<proteinExistence type="predicted"/>
<organism evidence="1">
    <name type="scientific">Arundo donax</name>
    <name type="common">Giant reed</name>
    <name type="synonym">Donax arundinaceus</name>
    <dbReference type="NCBI Taxonomy" id="35708"/>
    <lineage>
        <taxon>Eukaryota</taxon>
        <taxon>Viridiplantae</taxon>
        <taxon>Streptophyta</taxon>
        <taxon>Embryophyta</taxon>
        <taxon>Tracheophyta</taxon>
        <taxon>Spermatophyta</taxon>
        <taxon>Magnoliopsida</taxon>
        <taxon>Liliopsida</taxon>
        <taxon>Poales</taxon>
        <taxon>Poaceae</taxon>
        <taxon>PACMAD clade</taxon>
        <taxon>Arundinoideae</taxon>
        <taxon>Arundineae</taxon>
        <taxon>Arundo</taxon>
    </lineage>
</organism>
<reference evidence="1" key="1">
    <citation type="submission" date="2014-09" db="EMBL/GenBank/DDBJ databases">
        <authorList>
            <person name="Magalhaes I.L.F."/>
            <person name="Oliveira U."/>
            <person name="Santos F.R."/>
            <person name="Vidigal T.H.D.A."/>
            <person name="Brescovit A.D."/>
            <person name="Santos A.J."/>
        </authorList>
    </citation>
    <scope>NUCLEOTIDE SEQUENCE</scope>
    <source>
        <tissue evidence="1">Shoot tissue taken approximately 20 cm above the soil surface</tissue>
    </source>
</reference>